<evidence type="ECO:0000256" key="1">
    <source>
        <dbReference type="SAM" id="SignalP"/>
    </source>
</evidence>
<dbReference type="PROSITE" id="PS51257">
    <property type="entry name" value="PROKAR_LIPOPROTEIN"/>
    <property type="match status" value="1"/>
</dbReference>
<dbReference type="InterPro" id="IPR025388">
    <property type="entry name" value="Alginate_export_dom"/>
</dbReference>
<keyword evidence="1" id="KW-0732">Signal</keyword>
<dbReference type="AlphaFoldDB" id="A0AAP5EE55"/>
<organism evidence="3 4">
    <name type="scientific">Stenotrophomonas rhizophila</name>
    <dbReference type="NCBI Taxonomy" id="216778"/>
    <lineage>
        <taxon>Bacteria</taxon>
        <taxon>Pseudomonadati</taxon>
        <taxon>Pseudomonadota</taxon>
        <taxon>Gammaproteobacteria</taxon>
        <taxon>Lysobacterales</taxon>
        <taxon>Lysobacteraceae</taxon>
        <taxon>Stenotrophomonas</taxon>
    </lineage>
</organism>
<evidence type="ECO:0000259" key="2">
    <source>
        <dbReference type="Pfam" id="PF13372"/>
    </source>
</evidence>
<gene>
    <name evidence="3" type="ORF">QE424_001627</name>
</gene>
<dbReference type="Pfam" id="PF13372">
    <property type="entry name" value="Alginate_exp"/>
    <property type="match status" value="1"/>
</dbReference>
<feature type="chain" id="PRO_5043007001" description="Alginate export domain-containing protein" evidence="1">
    <location>
        <begin position="22"/>
        <end position="432"/>
    </location>
</feature>
<sequence length="432" mass="47111">MFVLRVLSLALATALPSLASACTPGDTGRCIALDGGGDVQVDASLRLRGMYYDPTRFGIQGREDGYGLLRALGSVAARRGRWDGLVQLGVHAEQGRAGGPGGTDQGALDLQQGYVRWQGDHATWQLGRQEAAYGSSRLLSVRDGPNIRLAFDGVRGRWQQGALKLDVMALRPVDNRSGAFDDRGDRGQYLLGSYATWQPGRPGTGIDLYVLDYGRDGARFASAVGDERRTSLGTRAFVLQPRWDANIELVAQRGTLSRAQGNLAIRAWTLATDSGLRWPTRRWQPRLGVKLDIASGDQDPGDGRLNTFNAMYPKSAYFSEASLLAPANLMDVQPTLTLTLRPGLTTDIGWQLAWKHRRSDAVYTTPAPLAAVPGTAGTPRRIGQQYKWETSWEASDHWTWKGQLAWFEAGPGLRAAGGRDTLFASLVGAWQW</sequence>
<dbReference type="EMBL" id="JAUTAS010000001">
    <property type="protein sequence ID" value="MDQ1108468.1"/>
    <property type="molecule type" value="Genomic_DNA"/>
</dbReference>
<name>A0AAP5EE55_9GAMM</name>
<protein>
    <recommendedName>
        <fullName evidence="2">Alginate export domain-containing protein</fullName>
    </recommendedName>
</protein>
<comment type="caution">
    <text evidence="3">The sequence shown here is derived from an EMBL/GenBank/DDBJ whole genome shotgun (WGS) entry which is preliminary data.</text>
</comment>
<feature type="signal peptide" evidence="1">
    <location>
        <begin position="1"/>
        <end position="21"/>
    </location>
</feature>
<evidence type="ECO:0000313" key="4">
    <source>
        <dbReference type="Proteomes" id="UP001226084"/>
    </source>
</evidence>
<proteinExistence type="predicted"/>
<accession>A0AAP5EE55</accession>
<evidence type="ECO:0000313" key="3">
    <source>
        <dbReference type="EMBL" id="MDQ1108468.1"/>
    </source>
</evidence>
<dbReference type="Proteomes" id="UP001226084">
    <property type="component" value="Unassembled WGS sequence"/>
</dbReference>
<dbReference type="RefSeq" id="WP_307106857.1">
    <property type="nucleotide sequence ID" value="NZ_JAUTAS010000001.1"/>
</dbReference>
<feature type="domain" description="Alginate export" evidence="2">
    <location>
        <begin position="41"/>
        <end position="420"/>
    </location>
</feature>
<reference evidence="3" key="1">
    <citation type="submission" date="2023-07" db="EMBL/GenBank/DDBJ databases">
        <title>Functional and genomic diversity of the sorghum phyllosphere microbiome.</title>
        <authorList>
            <person name="Shade A."/>
        </authorList>
    </citation>
    <scope>NUCLEOTIDE SEQUENCE</scope>
    <source>
        <strain evidence="3">SORGH_AS_0457</strain>
    </source>
</reference>